<name>A0ABW6BIY5_9SPHI</name>
<organism evidence="1 2">
    <name type="scientific">Sphingobacterium bambusae</name>
    <dbReference type="NCBI Taxonomy" id="662858"/>
    <lineage>
        <taxon>Bacteria</taxon>
        <taxon>Pseudomonadati</taxon>
        <taxon>Bacteroidota</taxon>
        <taxon>Sphingobacteriia</taxon>
        <taxon>Sphingobacteriales</taxon>
        <taxon>Sphingobacteriaceae</taxon>
        <taxon>Sphingobacterium</taxon>
    </lineage>
</organism>
<dbReference type="EMBL" id="JBHUPB010000008">
    <property type="protein sequence ID" value="MFD2967916.1"/>
    <property type="molecule type" value="Genomic_DNA"/>
</dbReference>
<evidence type="ECO:0000313" key="2">
    <source>
        <dbReference type="Proteomes" id="UP001597525"/>
    </source>
</evidence>
<comment type="caution">
    <text evidence="1">The sequence shown here is derived from an EMBL/GenBank/DDBJ whole genome shotgun (WGS) entry which is preliminary data.</text>
</comment>
<keyword evidence="2" id="KW-1185">Reference proteome</keyword>
<accession>A0ABW6BIY5</accession>
<dbReference type="Proteomes" id="UP001597525">
    <property type="component" value="Unassembled WGS sequence"/>
</dbReference>
<reference evidence="2" key="1">
    <citation type="journal article" date="2019" name="Int. J. Syst. Evol. Microbiol.">
        <title>The Global Catalogue of Microorganisms (GCM) 10K type strain sequencing project: providing services to taxonomists for standard genome sequencing and annotation.</title>
        <authorList>
            <consortium name="The Broad Institute Genomics Platform"/>
            <consortium name="The Broad Institute Genome Sequencing Center for Infectious Disease"/>
            <person name="Wu L."/>
            <person name="Ma J."/>
        </authorList>
    </citation>
    <scope>NUCLEOTIDE SEQUENCE [LARGE SCALE GENOMIC DNA]</scope>
    <source>
        <strain evidence="2">KCTC 22814</strain>
    </source>
</reference>
<dbReference type="RefSeq" id="WP_320186088.1">
    <property type="nucleotide sequence ID" value="NZ_CP138332.1"/>
</dbReference>
<proteinExistence type="predicted"/>
<evidence type="ECO:0000313" key="1">
    <source>
        <dbReference type="EMBL" id="MFD2967916.1"/>
    </source>
</evidence>
<sequence>MFGKETLMTVDQILMDKEIILIAIVALPRLEESSLILDFIVLFSEAGVR</sequence>
<gene>
    <name evidence="1" type="ORF">ACFS7Y_10980</name>
</gene>
<protein>
    <submittedName>
        <fullName evidence="1">Uncharacterized protein</fullName>
    </submittedName>
</protein>